<dbReference type="InterPro" id="IPR002347">
    <property type="entry name" value="SDR_fam"/>
</dbReference>
<dbReference type="Pfam" id="PF13561">
    <property type="entry name" value="adh_short_C2"/>
    <property type="match status" value="1"/>
</dbReference>
<dbReference type="PROSITE" id="PS00061">
    <property type="entry name" value="ADH_SHORT"/>
    <property type="match status" value="1"/>
</dbReference>
<dbReference type="RefSeq" id="WP_250064821.1">
    <property type="nucleotide sequence ID" value="NZ_JAIKTS010000004.1"/>
</dbReference>
<dbReference type="Proteomes" id="UP001431235">
    <property type="component" value="Unassembled WGS sequence"/>
</dbReference>
<reference evidence="2 3" key="1">
    <citation type="submission" date="2021-08" db="EMBL/GenBank/DDBJ databases">
        <title>Novel members of of the genus Stenotrophomonas from differernt environment.</title>
        <authorList>
            <person name="Deng Y."/>
        </authorList>
    </citation>
    <scope>NUCLEOTIDE SEQUENCE [LARGE SCALE GENOMIC DNA]</scope>
    <source>
        <strain evidence="2 3">CPCC 101365</strain>
    </source>
</reference>
<dbReference type="EMBL" id="JAIKTS010000004">
    <property type="protein sequence ID" value="MCL7715441.1"/>
    <property type="molecule type" value="Genomic_DNA"/>
</dbReference>
<comment type="caution">
    <text evidence="2">The sequence shown here is derived from an EMBL/GenBank/DDBJ whole genome shotgun (WGS) entry which is preliminary data.</text>
</comment>
<dbReference type="PRINTS" id="PR00081">
    <property type="entry name" value="GDHRDH"/>
</dbReference>
<dbReference type="PANTHER" id="PTHR42898">
    <property type="entry name" value="TROPINONE REDUCTASE"/>
    <property type="match status" value="1"/>
</dbReference>
<protein>
    <submittedName>
        <fullName evidence="2">SDR family oxidoreductase</fullName>
    </submittedName>
</protein>
<dbReference type="PRINTS" id="PR00080">
    <property type="entry name" value="SDRFAMILY"/>
</dbReference>
<dbReference type="PANTHER" id="PTHR42898:SF6">
    <property type="entry name" value="NADP-DEPENDENT MANNITOL DEHYDROGENASE"/>
    <property type="match status" value="1"/>
</dbReference>
<proteinExistence type="predicted"/>
<organism evidence="2 3">
    <name type="scientific">Stenotrophomonas mori</name>
    <dbReference type="NCBI Taxonomy" id="2871096"/>
    <lineage>
        <taxon>Bacteria</taxon>
        <taxon>Pseudomonadati</taxon>
        <taxon>Pseudomonadota</taxon>
        <taxon>Gammaproteobacteria</taxon>
        <taxon>Lysobacterales</taxon>
        <taxon>Lysobacteraceae</taxon>
        <taxon>Stenotrophomonas</taxon>
    </lineage>
</organism>
<dbReference type="InterPro" id="IPR020904">
    <property type="entry name" value="Sc_DH/Rdtase_CS"/>
</dbReference>
<dbReference type="NCBIfam" id="NF006693">
    <property type="entry name" value="PRK09242.1"/>
    <property type="match status" value="1"/>
</dbReference>
<dbReference type="InterPro" id="IPR045000">
    <property type="entry name" value="TR"/>
</dbReference>
<evidence type="ECO:0000313" key="2">
    <source>
        <dbReference type="EMBL" id="MCL7715441.1"/>
    </source>
</evidence>
<keyword evidence="3" id="KW-1185">Reference proteome</keyword>
<evidence type="ECO:0000313" key="3">
    <source>
        <dbReference type="Proteomes" id="UP001431235"/>
    </source>
</evidence>
<dbReference type="Gene3D" id="3.40.50.720">
    <property type="entry name" value="NAD(P)-binding Rossmann-like Domain"/>
    <property type="match status" value="1"/>
</dbReference>
<accession>A0ABT0SJC9</accession>
<evidence type="ECO:0000256" key="1">
    <source>
        <dbReference type="ARBA" id="ARBA00023002"/>
    </source>
</evidence>
<dbReference type="SUPFAM" id="SSF51735">
    <property type="entry name" value="NAD(P)-binding Rossmann-fold domains"/>
    <property type="match status" value="1"/>
</dbReference>
<keyword evidence="1" id="KW-0560">Oxidoreductase</keyword>
<dbReference type="InterPro" id="IPR036291">
    <property type="entry name" value="NAD(P)-bd_dom_sf"/>
</dbReference>
<gene>
    <name evidence="2" type="ORF">K5L01_12400</name>
</gene>
<sequence length="257" mass="28004">MTMNRWRLDGQTALITGASAGIGLAIARELLGFGADLLLVARDGDALAQVRDELADEHPDRRIHGLSADVADDEDRHAILDWVEDHGGLNLLVNNAGGNVTRPANDYSEDEWRGIFETNLFSAFELSRYAHPLLTRHASSAIVNVGSVSGITHVRSGVVYGMTKAGLQQMTRNLACEWAEDGIRVNSVAPWYIRTRRTSGPLSDPDYYDEVVARTPMRRIGEPEEVAAAVGFLCLPASSYVTGECIAVDGGFLRYGF</sequence>
<name>A0ABT0SJC9_9GAMM</name>